<evidence type="ECO:0000256" key="5">
    <source>
        <dbReference type="ARBA" id="ARBA00022538"/>
    </source>
</evidence>
<dbReference type="InterPro" id="IPR036291">
    <property type="entry name" value="NAD(P)-bd_dom_sf"/>
</dbReference>
<dbReference type="Pfam" id="PF02254">
    <property type="entry name" value="TrkA_N"/>
    <property type="match status" value="1"/>
</dbReference>
<dbReference type="Proteomes" id="UP001596018">
    <property type="component" value="Unassembled WGS sequence"/>
</dbReference>
<evidence type="ECO:0000259" key="12">
    <source>
        <dbReference type="PROSITE" id="PS51201"/>
    </source>
</evidence>
<feature type="transmembrane region" description="Helical" evidence="11">
    <location>
        <begin position="6"/>
        <end position="23"/>
    </location>
</feature>
<organism evidence="13 14">
    <name type="scientific">Rhodanobacter ginsenosidimutans</name>
    <dbReference type="NCBI Taxonomy" id="490571"/>
    <lineage>
        <taxon>Bacteria</taxon>
        <taxon>Pseudomonadati</taxon>
        <taxon>Pseudomonadota</taxon>
        <taxon>Gammaproteobacteria</taxon>
        <taxon>Lysobacterales</taxon>
        <taxon>Rhodanobacteraceae</taxon>
        <taxon>Rhodanobacter</taxon>
    </lineage>
</organism>
<dbReference type="InterPro" id="IPR006153">
    <property type="entry name" value="Cation/H_exchanger_TM"/>
</dbReference>
<keyword evidence="8 11" id="KW-1133">Transmembrane helix</keyword>
<keyword evidence="14" id="KW-1185">Reference proteome</keyword>
<evidence type="ECO:0000313" key="13">
    <source>
        <dbReference type="EMBL" id="MFC5441133.1"/>
    </source>
</evidence>
<dbReference type="NCBIfam" id="TIGR00932">
    <property type="entry name" value="2a37"/>
    <property type="match status" value="1"/>
</dbReference>
<evidence type="ECO:0000256" key="8">
    <source>
        <dbReference type="ARBA" id="ARBA00022989"/>
    </source>
</evidence>
<keyword evidence="4" id="KW-0050">Antiport</keyword>
<gene>
    <name evidence="13" type="ORF">ACFPK0_13990</name>
</gene>
<comment type="subcellular location">
    <subcellularLocation>
        <location evidence="1">Membrane</location>
        <topology evidence="1">Multi-pass membrane protein</topology>
    </subcellularLocation>
</comment>
<evidence type="ECO:0000256" key="2">
    <source>
        <dbReference type="ARBA" id="ARBA00005551"/>
    </source>
</evidence>
<feature type="transmembrane region" description="Helical" evidence="11">
    <location>
        <begin position="149"/>
        <end position="171"/>
    </location>
</feature>
<feature type="transmembrane region" description="Helical" evidence="11">
    <location>
        <begin position="223"/>
        <end position="250"/>
    </location>
</feature>
<comment type="caution">
    <text evidence="13">The sequence shown here is derived from an EMBL/GenBank/DDBJ whole genome shotgun (WGS) entry which is preliminary data.</text>
</comment>
<dbReference type="Gene3D" id="1.20.1530.20">
    <property type="match status" value="1"/>
</dbReference>
<feature type="transmembrane region" description="Helical" evidence="11">
    <location>
        <begin position="56"/>
        <end position="75"/>
    </location>
</feature>
<feature type="transmembrane region" description="Helical" evidence="11">
    <location>
        <begin position="326"/>
        <end position="347"/>
    </location>
</feature>
<name>A0ABW0JYZ8_9GAMM</name>
<dbReference type="PROSITE" id="PS51201">
    <property type="entry name" value="RCK_N"/>
    <property type="match status" value="1"/>
</dbReference>
<evidence type="ECO:0000256" key="6">
    <source>
        <dbReference type="ARBA" id="ARBA00022692"/>
    </source>
</evidence>
<feature type="transmembrane region" description="Helical" evidence="11">
    <location>
        <begin position="183"/>
        <end position="202"/>
    </location>
</feature>
<accession>A0ABW0JYZ8</accession>
<dbReference type="RefSeq" id="WP_377341603.1">
    <property type="nucleotide sequence ID" value="NZ_JALBWS010000010.1"/>
</dbReference>
<feature type="transmembrane region" description="Helical" evidence="11">
    <location>
        <begin position="359"/>
        <end position="378"/>
    </location>
</feature>
<feature type="transmembrane region" description="Helical" evidence="11">
    <location>
        <begin position="87"/>
        <end position="110"/>
    </location>
</feature>
<dbReference type="PANTHER" id="PTHR46157">
    <property type="entry name" value="K(+) EFFLUX ANTIPORTER 3, CHLOROPLASTIC"/>
    <property type="match status" value="1"/>
</dbReference>
<comment type="similarity">
    <text evidence="2">Belongs to the monovalent cation:proton antiporter 2 (CPA2) transporter (TC 2.A.37) family.</text>
</comment>
<dbReference type="InterPro" id="IPR004771">
    <property type="entry name" value="K/H_exchanger"/>
</dbReference>
<protein>
    <submittedName>
        <fullName evidence="13">Monovalent cation:proton antiporter-2 (CPA2) family protein</fullName>
    </submittedName>
</protein>
<proteinExistence type="inferred from homology"/>
<feature type="transmembrane region" description="Helical" evidence="11">
    <location>
        <begin position="270"/>
        <end position="289"/>
    </location>
</feature>
<feature type="transmembrane region" description="Helical" evidence="11">
    <location>
        <begin position="116"/>
        <end position="137"/>
    </location>
</feature>
<evidence type="ECO:0000256" key="9">
    <source>
        <dbReference type="ARBA" id="ARBA00023065"/>
    </source>
</evidence>
<dbReference type="Pfam" id="PF00999">
    <property type="entry name" value="Na_H_Exchanger"/>
    <property type="match status" value="1"/>
</dbReference>
<keyword evidence="10 11" id="KW-0472">Membrane</keyword>
<feature type="transmembrane region" description="Helical" evidence="11">
    <location>
        <begin position="32"/>
        <end position="50"/>
    </location>
</feature>
<keyword evidence="7" id="KW-0630">Potassium</keyword>
<dbReference type="InterPro" id="IPR038770">
    <property type="entry name" value="Na+/solute_symporter_sf"/>
</dbReference>
<evidence type="ECO:0000256" key="4">
    <source>
        <dbReference type="ARBA" id="ARBA00022449"/>
    </source>
</evidence>
<dbReference type="EMBL" id="JBHSMM010000004">
    <property type="protein sequence ID" value="MFC5441133.1"/>
    <property type="molecule type" value="Genomic_DNA"/>
</dbReference>
<keyword evidence="6 11" id="KW-0812">Transmembrane</keyword>
<evidence type="ECO:0000256" key="1">
    <source>
        <dbReference type="ARBA" id="ARBA00004141"/>
    </source>
</evidence>
<evidence type="ECO:0000256" key="11">
    <source>
        <dbReference type="SAM" id="Phobius"/>
    </source>
</evidence>
<evidence type="ECO:0000313" key="14">
    <source>
        <dbReference type="Proteomes" id="UP001596018"/>
    </source>
</evidence>
<reference evidence="14" key="1">
    <citation type="journal article" date="2019" name="Int. J. Syst. Evol. Microbiol.">
        <title>The Global Catalogue of Microorganisms (GCM) 10K type strain sequencing project: providing services to taxonomists for standard genome sequencing and annotation.</title>
        <authorList>
            <consortium name="The Broad Institute Genomics Platform"/>
            <consortium name="The Broad Institute Genome Sequencing Center for Infectious Disease"/>
            <person name="Wu L."/>
            <person name="Ma J."/>
        </authorList>
    </citation>
    <scope>NUCLEOTIDE SEQUENCE [LARGE SCALE GENOMIC DNA]</scope>
    <source>
        <strain evidence="14">KACC 12822</strain>
    </source>
</reference>
<dbReference type="PANTHER" id="PTHR46157:SF4">
    <property type="entry name" value="K(+) EFFLUX ANTIPORTER 3, CHLOROPLASTIC"/>
    <property type="match status" value="1"/>
</dbReference>
<evidence type="ECO:0000256" key="10">
    <source>
        <dbReference type="ARBA" id="ARBA00023136"/>
    </source>
</evidence>
<feature type="transmembrane region" description="Helical" evidence="11">
    <location>
        <begin position="294"/>
        <end position="314"/>
    </location>
</feature>
<dbReference type="InterPro" id="IPR003148">
    <property type="entry name" value="RCK_N"/>
</dbReference>
<evidence type="ECO:0000256" key="3">
    <source>
        <dbReference type="ARBA" id="ARBA00022448"/>
    </source>
</evidence>
<feature type="domain" description="RCK N-terminal" evidence="12">
    <location>
        <begin position="400"/>
        <end position="517"/>
    </location>
</feature>
<evidence type="ECO:0000256" key="7">
    <source>
        <dbReference type="ARBA" id="ARBA00022958"/>
    </source>
</evidence>
<keyword evidence="3" id="KW-0813">Transport</keyword>
<keyword evidence="5" id="KW-0633">Potassium transport</keyword>
<dbReference type="SUPFAM" id="SSF51735">
    <property type="entry name" value="NAD(P)-binding Rossmann-fold domains"/>
    <property type="match status" value="1"/>
</dbReference>
<keyword evidence="9" id="KW-0406">Ion transport</keyword>
<dbReference type="Gene3D" id="3.40.50.720">
    <property type="entry name" value="NAD(P)-binding Rossmann-like Domain"/>
    <property type="match status" value="1"/>
</dbReference>
<sequence>MESHQFLQTAVVFLLATVIAVPLTKRFRLGSVLGYLLAGVVIGPPLLGLVSDTEGVATISEFGVVLMLFVIGLELSPQRLWVMRRSVFGTGLLQVVATSMAIGAVAYYLFGLTGKAAVIVGGSLALSSTAFGLQILAERKEAGSAYGRQVFSILLFQDLAAIPLIAAVPLLASSTAQSFDLLAIARTVAVIVAVGVGGRYLLRLVFRFVARADSVEVFTATALLVVMGVAFLMELAGLSATLGAFLAGMLLADSEYRHEMESNIEPFKGLLLGLFFISVGMSMDLSLLLKRPGLIFGLVAALLVLKGLLLWPLGRLLGGLNRSDTLRLVVLLACGGEFAFVVLRLAAEKHLIAVAQRDALVLTITLTMALTPLLVVLASRGLQRGPKKPSREFDAIDTDTPRVIIAGFGRMGQIIARVLRAQGIPFVALEHSAEQVDVSRRFGTINLFFGDPARPELLRAAQAEKAEVFVLATDDPEANLRTARLVKRQYPHLKIIARARNRQHVFRLMDMGVDEPIRETFHSSLKMTLKTLEALGLTHEFAVDRVERFRRYDEDLLKKQALVYDDETKLIQSTRDALVDLQKLFEADAEPGAEREREKGTVRPEES</sequence>